<dbReference type="AlphaFoldDB" id="A0A7J8F0G4"/>
<proteinExistence type="predicted"/>
<evidence type="ECO:0000313" key="1">
    <source>
        <dbReference type="EMBL" id="KAF6441248.1"/>
    </source>
</evidence>
<dbReference type="Proteomes" id="UP000593571">
    <property type="component" value="Unassembled WGS sequence"/>
</dbReference>
<organism evidence="1 2">
    <name type="scientific">Rousettus aegyptiacus</name>
    <name type="common">Egyptian fruit bat</name>
    <name type="synonym">Pteropus aegyptiacus</name>
    <dbReference type="NCBI Taxonomy" id="9407"/>
    <lineage>
        <taxon>Eukaryota</taxon>
        <taxon>Metazoa</taxon>
        <taxon>Chordata</taxon>
        <taxon>Craniata</taxon>
        <taxon>Vertebrata</taxon>
        <taxon>Euteleostomi</taxon>
        <taxon>Mammalia</taxon>
        <taxon>Eutheria</taxon>
        <taxon>Laurasiatheria</taxon>
        <taxon>Chiroptera</taxon>
        <taxon>Yinpterochiroptera</taxon>
        <taxon>Pteropodoidea</taxon>
        <taxon>Pteropodidae</taxon>
        <taxon>Rousettinae</taxon>
        <taxon>Rousettus</taxon>
    </lineage>
</organism>
<evidence type="ECO:0000313" key="2">
    <source>
        <dbReference type="Proteomes" id="UP000593571"/>
    </source>
</evidence>
<sequence>MPVNNPIVASACLSERKSCTPLTLNQKLEIIKLNKEGTLTVFCVKLVNAKEKFFKETKDVITVNTQIIRKQNNLFGDMEKVLMAWKENETSHLMPLSQSLIQGKVLTLINSTKAERGEGAAEES</sequence>
<gene>
    <name evidence="1" type="ORF">HJG63_012389</name>
</gene>
<reference evidence="1 2" key="1">
    <citation type="journal article" date="2020" name="Nature">
        <title>Six reference-quality genomes reveal evolution of bat adaptations.</title>
        <authorList>
            <person name="Jebb D."/>
            <person name="Huang Z."/>
            <person name="Pippel M."/>
            <person name="Hughes G.M."/>
            <person name="Lavrichenko K."/>
            <person name="Devanna P."/>
            <person name="Winkler S."/>
            <person name="Jermiin L.S."/>
            <person name="Skirmuntt E.C."/>
            <person name="Katzourakis A."/>
            <person name="Burkitt-Gray L."/>
            <person name="Ray D.A."/>
            <person name="Sullivan K.A.M."/>
            <person name="Roscito J.G."/>
            <person name="Kirilenko B.M."/>
            <person name="Davalos L.M."/>
            <person name="Corthals A.P."/>
            <person name="Power M.L."/>
            <person name="Jones G."/>
            <person name="Ransome R.D."/>
            <person name="Dechmann D.K.N."/>
            <person name="Locatelli A.G."/>
            <person name="Puechmaille S.J."/>
            <person name="Fedrigo O."/>
            <person name="Jarvis E.D."/>
            <person name="Hiller M."/>
            <person name="Vernes S.C."/>
            <person name="Myers E.W."/>
            <person name="Teeling E.C."/>
        </authorList>
    </citation>
    <scope>NUCLEOTIDE SEQUENCE [LARGE SCALE GENOMIC DNA]</scope>
    <source>
        <strain evidence="1">MRouAeg1</strain>
        <tissue evidence="1">Muscle</tissue>
    </source>
</reference>
<protein>
    <submittedName>
        <fullName evidence="1">Uncharacterized protein</fullName>
    </submittedName>
</protein>
<accession>A0A7J8F0G4</accession>
<name>A0A7J8F0G4_ROUAE</name>
<comment type="caution">
    <text evidence="1">The sequence shown here is derived from an EMBL/GenBank/DDBJ whole genome shotgun (WGS) entry which is preliminary data.</text>
</comment>
<dbReference type="EMBL" id="JACASE010000008">
    <property type="protein sequence ID" value="KAF6441248.1"/>
    <property type="molecule type" value="Genomic_DNA"/>
</dbReference>
<keyword evidence="2" id="KW-1185">Reference proteome</keyword>